<gene>
    <name evidence="2" type="ORF">MUN76_00720</name>
</gene>
<feature type="domain" description="Glyoxalase/fosfomycin resistance/dioxygenase" evidence="1">
    <location>
        <begin position="7"/>
        <end position="125"/>
    </location>
</feature>
<name>A0ABY4FW71_9MICO</name>
<sequence length="140" mass="15042">MTGPTPYVLFPGTADEAMRFYQDVFGGELALATYQEFGRADGPPDAIAHGVLHGDVRLYGADAGPDEDAVHAGGLMFALLGTAEPPTLHRWFDALAVGGRVLAPLEERPWGAVDGQVQDRYGLRWLVGYERDAREAGSTP</sequence>
<dbReference type="InterPro" id="IPR004360">
    <property type="entry name" value="Glyas_Fos-R_dOase_dom"/>
</dbReference>
<protein>
    <submittedName>
        <fullName evidence="2">VOC family protein</fullName>
    </submittedName>
</protein>
<evidence type="ECO:0000313" key="2">
    <source>
        <dbReference type="EMBL" id="UOQ60546.1"/>
    </source>
</evidence>
<dbReference type="EMBL" id="CP095043">
    <property type="protein sequence ID" value="UOQ60546.1"/>
    <property type="molecule type" value="Genomic_DNA"/>
</dbReference>
<dbReference type="InterPro" id="IPR028973">
    <property type="entry name" value="PhnB-like"/>
</dbReference>
<dbReference type="RefSeq" id="WP_244686274.1">
    <property type="nucleotide sequence ID" value="NZ_CP095043.1"/>
</dbReference>
<reference evidence="2 3" key="1">
    <citation type="submission" date="2022-04" db="EMBL/GenBank/DDBJ databases">
        <title>Leucobacter sp. isolated from rhizosphere of onion.</title>
        <authorList>
            <person name="Won M."/>
            <person name="Lee C.-M."/>
            <person name="Woen H.-Y."/>
            <person name="Kwon S.-W."/>
        </authorList>
    </citation>
    <scope>NUCLEOTIDE SEQUENCE [LARGE SCALE GENOMIC DNA]</scope>
    <source>
        <strain evidence="2 3">H25R-14</strain>
    </source>
</reference>
<organism evidence="2 3">
    <name type="scientific">Leucobacter rhizosphaerae</name>
    <dbReference type="NCBI Taxonomy" id="2932245"/>
    <lineage>
        <taxon>Bacteria</taxon>
        <taxon>Bacillati</taxon>
        <taxon>Actinomycetota</taxon>
        <taxon>Actinomycetes</taxon>
        <taxon>Micrococcales</taxon>
        <taxon>Microbacteriaceae</taxon>
        <taxon>Leucobacter</taxon>
    </lineage>
</organism>
<dbReference type="Gene3D" id="3.10.180.10">
    <property type="entry name" value="2,3-Dihydroxybiphenyl 1,2-Dioxygenase, domain 1"/>
    <property type="match status" value="1"/>
</dbReference>
<dbReference type="InterPro" id="IPR029068">
    <property type="entry name" value="Glyas_Bleomycin-R_OHBP_Dase"/>
</dbReference>
<dbReference type="Pfam" id="PF00903">
    <property type="entry name" value="Glyoxalase"/>
    <property type="match status" value="1"/>
</dbReference>
<evidence type="ECO:0000259" key="1">
    <source>
        <dbReference type="Pfam" id="PF00903"/>
    </source>
</evidence>
<dbReference type="CDD" id="cd06588">
    <property type="entry name" value="PhnB_like"/>
    <property type="match status" value="1"/>
</dbReference>
<dbReference type="SUPFAM" id="SSF54593">
    <property type="entry name" value="Glyoxalase/Bleomycin resistance protein/Dihydroxybiphenyl dioxygenase"/>
    <property type="match status" value="1"/>
</dbReference>
<dbReference type="Proteomes" id="UP000831775">
    <property type="component" value="Chromosome"/>
</dbReference>
<dbReference type="PANTHER" id="PTHR33990">
    <property type="entry name" value="PROTEIN YJDN-RELATED"/>
    <property type="match status" value="1"/>
</dbReference>
<accession>A0ABY4FW71</accession>
<proteinExistence type="predicted"/>
<evidence type="ECO:0000313" key="3">
    <source>
        <dbReference type="Proteomes" id="UP000831775"/>
    </source>
</evidence>
<dbReference type="PANTHER" id="PTHR33990:SF1">
    <property type="entry name" value="PROTEIN YJDN"/>
    <property type="match status" value="1"/>
</dbReference>
<keyword evidence="3" id="KW-1185">Reference proteome</keyword>